<dbReference type="InterPro" id="IPR036249">
    <property type="entry name" value="Thioredoxin-like_sf"/>
</dbReference>
<dbReference type="InterPro" id="IPR000866">
    <property type="entry name" value="AhpC/TSA"/>
</dbReference>
<protein>
    <submittedName>
        <fullName evidence="7">Thioredoxin family protein</fullName>
    </submittedName>
</protein>
<dbReference type="GO" id="GO:0016209">
    <property type="term" value="F:antioxidant activity"/>
    <property type="evidence" value="ECO:0007669"/>
    <property type="project" value="InterPro"/>
</dbReference>
<dbReference type="EMBL" id="CP014504">
    <property type="protein sequence ID" value="AMP97533.1"/>
    <property type="molecule type" value="Genomic_DNA"/>
</dbReference>
<feature type="chain" id="PRO_5007280184" evidence="5">
    <location>
        <begin position="24"/>
        <end position="388"/>
    </location>
</feature>
<dbReference type="InterPro" id="IPR017937">
    <property type="entry name" value="Thioredoxin_CS"/>
</dbReference>
<dbReference type="PANTHER" id="PTHR42852:SF6">
    <property type="entry name" value="THIOL:DISULFIDE INTERCHANGE PROTEIN DSBE"/>
    <property type="match status" value="1"/>
</dbReference>
<evidence type="ECO:0000256" key="4">
    <source>
        <dbReference type="ARBA" id="ARBA00023284"/>
    </source>
</evidence>
<feature type="signal peptide" evidence="5">
    <location>
        <begin position="1"/>
        <end position="23"/>
    </location>
</feature>
<dbReference type="InterPro" id="IPR013766">
    <property type="entry name" value="Thioredoxin_domain"/>
</dbReference>
<accession>A0A127V890</accession>
<dbReference type="Pfam" id="PF00578">
    <property type="entry name" value="AhpC-TSA"/>
    <property type="match status" value="1"/>
</dbReference>
<proteinExistence type="predicted"/>
<dbReference type="Proteomes" id="UP000071561">
    <property type="component" value="Chromosome"/>
</dbReference>
<reference evidence="7 8" key="1">
    <citation type="submission" date="2016-03" db="EMBL/GenBank/DDBJ databases">
        <title>Complete genome sequence of Pedobacter cryoconitis PAMC 27485.</title>
        <authorList>
            <person name="Lee J."/>
            <person name="Kim O.-S."/>
        </authorList>
    </citation>
    <scope>NUCLEOTIDE SEQUENCE [LARGE SCALE GENOMIC DNA]</scope>
    <source>
        <strain evidence="7 8">PAMC 27485</strain>
    </source>
</reference>
<evidence type="ECO:0000313" key="7">
    <source>
        <dbReference type="EMBL" id="AMP97533.1"/>
    </source>
</evidence>
<dbReference type="KEGG" id="pcm:AY601_0580"/>
<name>A0A127V890_9SPHI</name>
<evidence type="ECO:0000256" key="3">
    <source>
        <dbReference type="ARBA" id="ARBA00023157"/>
    </source>
</evidence>
<evidence type="ECO:0000259" key="6">
    <source>
        <dbReference type="PROSITE" id="PS51352"/>
    </source>
</evidence>
<keyword evidence="3" id="KW-1015">Disulfide bond</keyword>
<dbReference type="RefSeq" id="WP_068396154.1">
    <property type="nucleotide sequence ID" value="NZ_CP014504.1"/>
</dbReference>
<dbReference type="InterPro" id="IPR050553">
    <property type="entry name" value="Thioredoxin_ResA/DsbE_sf"/>
</dbReference>
<dbReference type="GO" id="GO:0016491">
    <property type="term" value="F:oxidoreductase activity"/>
    <property type="evidence" value="ECO:0007669"/>
    <property type="project" value="InterPro"/>
</dbReference>
<evidence type="ECO:0000256" key="2">
    <source>
        <dbReference type="ARBA" id="ARBA00022748"/>
    </source>
</evidence>
<keyword evidence="2" id="KW-0201">Cytochrome c-type biogenesis</keyword>
<dbReference type="GO" id="GO:0017004">
    <property type="term" value="P:cytochrome complex assembly"/>
    <property type="evidence" value="ECO:0007669"/>
    <property type="project" value="UniProtKB-KW"/>
</dbReference>
<evidence type="ECO:0000313" key="8">
    <source>
        <dbReference type="Proteomes" id="UP000071561"/>
    </source>
</evidence>
<organism evidence="7 8">
    <name type="scientific">Pedobacter cryoconitis</name>
    <dbReference type="NCBI Taxonomy" id="188932"/>
    <lineage>
        <taxon>Bacteria</taxon>
        <taxon>Pseudomonadati</taxon>
        <taxon>Bacteroidota</taxon>
        <taxon>Sphingobacteriia</taxon>
        <taxon>Sphingobacteriales</taxon>
        <taxon>Sphingobacteriaceae</taxon>
        <taxon>Pedobacter</taxon>
    </lineage>
</organism>
<gene>
    <name evidence="7" type="ORF">AY601_0580</name>
</gene>
<dbReference type="OrthoDB" id="9794348at2"/>
<dbReference type="PROSITE" id="PS51352">
    <property type="entry name" value="THIOREDOXIN_2"/>
    <property type="match status" value="1"/>
</dbReference>
<dbReference type="AlphaFoldDB" id="A0A127V890"/>
<keyword evidence="4" id="KW-0676">Redox-active center</keyword>
<dbReference type="PANTHER" id="PTHR42852">
    <property type="entry name" value="THIOL:DISULFIDE INTERCHANGE PROTEIN DSBE"/>
    <property type="match status" value="1"/>
</dbReference>
<dbReference type="PROSITE" id="PS00194">
    <property type="entry name" value="THIOREDOXIN_1"/>
    <property type="match status" value="1"/>
</dbReference>
<dbReference type="PATRIC" id="fig|188932.3.peg.595"/>
<dbReference type="Gene3D" id="3.40.30.10">
    <property type="entry name" value="Glutaredoxin"/>
    <property type="match status" value="1"/>
</dbReference>
<dbReference type="SUPFAM" id="SSF52833">
    <property type="entry name" value="Thioredoxin-like"/>
    <property type="match status" value="1"/>
</dbReference>
<evidence type="ECO:0000256" key="1">
    <source>
        <dbReference type="ARBA" id="ARBA00004196"/>
    </source>
</evidence>
<dbReference type="GO" id="GO:0030313">
    <property type="term" value="C:cell envelope"/>
    <property type="evidence" value="ECO:0007669"/>
    <property type="project" value="UniProtKB-SubCell"/>
</dbReference>
<keyword evidence="5" id="KW-0732">Signal</keyword>
<dbReference type="InterPro" id="IPR025380">
    <property type="entry name" value="DUF4369"/>
</dbReference>
<comment type="subcellular location">
    <subcellularLocation>
        <location evidence="1">Cell envelope</location>
    </subcellularLocation>
</comment>
<dbReference type="Pfam" id="PF14289">
    <property type="entry name" value="DUF4369"/>
    <property type="match status" value="1"/>
</dbReference>
<evidence type="ECO:0000256" key="5">
    <source>
        <dbReference type="SAM" id="SignalP"/>
    </source>
</evidence>
<sequence length="388" mass="42707" precursor="true">MKYTTKATLTFLLLMAFVGTATAALAPFTITGSIKGLPEGTKLNLVPGATHTDEKPVATATVLKGQFIFNSKVDGIRFFSIQVEGTPGATSLMVEPAKINFQAVATLKGDGQNEYYEFTDVVVKGSAAQLLYLKKVAPKYMLDSLYKANNEAGKGFMDQVNKAYQAKDTVLVKQLKETAAWKKIADNESAFFKLAEQSLAKAVSDNKDSWWGPFLALELYSYYTPKDNTMYAAFPKQAKDSYYGKILGELINPVGFTGKSAPLLDLKSNGTLTKDLAALTKGHQYVLVDFWASWCVPCRKSIPHLKKTYADLKDKGLQIVSISIDKKEADWTKAQKEEQLPWPSFLDNGGTSAAWKIQAIPAMFLLDEKGIVIAENLSLEEMLAKMKL</sequence>
<dbReference type="CDD" id="cd02966">
    <property type="entry name" value="TlpA_like_family"/>
    <property type="match status" value="1"/>
</dbReference>
<keyword evidence="8" id="KW-1185">Reference proteome</keyword>
<feature type="domain" description="Thioredoxin" evidence="6">
    <location>
        <begin position="255"/>
        <end position="378"/>
    </location>
</feature>